<proteinExistence type="predicted"/>
<dbReference type="PANTHER" id="PTHR16291:SF0">
    <property type="entry name" value="NUCLEAR CAP-BINDING PROTEIN SUBUNIT 3"/>
    <property type="match status" value="1"/>
</dbReference>
<evidence type="ECO:0000256" key="1">
    <source>
        <dbReference type="SAM" id="MobiDB-lite"/>
    </source>
</evidence>
<feature type="compositionally biased region" description="Gly residues" evidence="1">
    <location>
        <begin position="467"/>
        <end position="481"/>
    </location>
</feature>
<dbReference type="GO" id="GO:0005634">
    <property type="term" value="C:nucleus"/>
    <property type="evidence" value="ECO:0007669"/>
    <property type="project" value="TreeGrafter"/>
</dbReference>
<feature type="compositionally biased region" description="Basic and acidic residues" evidence="1">
    <location>
        <begin position="280"/>
        <end position="290"/>
    </location>
</feature>
<organism evidence="2 3">
    <name type="scientific">Nannochloropsis salina CCMP1776</name>
    <dbReference type="NCBI Taxonomy" id="1027361"/>
    <lineage>
        <taxon>Eukaryota</taxon>
        <taxon>Sar</taxon>
        <taxon>Stramenopiles</taxon>
        <taxon>Ochrophyta</taxon>
        <taxon>Eustigmatophyceae</taxon>
        <taxon>Eustigmatales</taxon>
        <taxon>Monodopsidaceae</taxon>
        <taxon>Microchloropsis</taxon>
        <taxon>Microchloropsis salina</taxon>
    </lineage>
</organism>
<dbReference type="AlphaFoldDB" id="A0A4D9CTP6"/>
<reference evidence="2 3" key="1">
    <citation type="submission" date="2019-01" db="EMBL/GenBank/DDBJ databases">
        <title>Nuclear Genome Assembly of the Microalgal Biofuel strain Nannochloropsis salina CCMP1776.</title>
        <authorList>
            <person name="Hovde B."/>
        </authorList>
    </citation>
    <scope>NUCLEOTIDE SEQUENCE [LARGE SCALE GENOMIC DNA]</scope>
    <source>
        <strain evidence="2 3">CCMP1776</strain>
    </source>
</reference>
<dbReference type="GO" id="GO:0000340">
    <property type="term" value="F:RNA 7-methylguanosine cap binding"/>
    <property type="evidence" value="ECO:0007669"/>
    <property type="project" value="InterPro"/>
</dbReference>
<feature type="compositionally biased region" description="Basic and acidic residues" evidence="1">
    <location>
        <begin position="318"/>
        <end position="334"/>
    </location>
</feature>
<feature type="compositionally biased region" description="Gly residues" evidence="1">
    <location>
        <begin position="353"/>
        <end position="362"/>
    </location>
</feature>
<feature type="compositionally biased region" description="Acidic residues" evidence="1">
    <location>
        <begin position="341"/>
        <end position="352"/>
    </location>
</feature>
<gene>
    <name evidence="2" type="ORF">NSK_006612</name>
</gene>
<feature type="region of interest" description="Disordered" evidence="1">
    <location>
        <begin position="273"/>
        <end position="492"/>
    </location>
</feature>
<feature type="compositionally biased region" description="Acidic residues" evidence="1">
    <location>
        <begin position="426"/>
        <end position="466"/>
    </location>
</feature>
<protein>
    <submittedName>
        <fullName evidence="2">Uncharacterized protein</fullName>
    </submittedName>
</protein>
<name>A0A4D9CTP6_9STRA</name>
<dbReference type="GO" id="GO:0003729">
    <property type="term" value="F:mRNA binding"/>
    <property type="evidence" value="ECO:0007669"/>
    <property type="project" value="InterPro"/>
</dbReference>
<dbReference type="Proteomes" id="UP000355283">
    <property type="component" value="Unassembled WGS sequence"/>
</dbReference>
<evidence type="ECO:0000313" key="3">
    <source>
        <dbReference type="Proteomes" id="UP000355283"/>
    </source>
</evidence>
<feature type="region of interest" description="Disordered" evidence="1">
    <location>
        <begin position="167"/>
        <end position="208"/>
    </location>
</feature>
<keyword evidence="3" id="KW-1185">Reference proteome</keyword>
<feature type="compositionally biased region" description="Basic and acidic residues" evidence="1">
    <location>
        <begin position="389"/>
        <end position="404"/>
    </location>
</feature>
<dbReference type="EMBL" id="SDOX01000121">
    <property type="protein sequence ID" value="TFJ81944.1"/>
    <property type="molecule type" value="Genomic_DNA"/>
</dbReference>
<feature type="compositionally biased region" description="Basic and acidic residues" evidence="1">
    <location>
        <begin position="413"/>
        <end position="425"/>
    </location>
</feature>
<dbReference type="OrthoDB" id="422106at2759"/>
<dbReference type="PANTHER" id="PTHR16291">
    <property type="entry name" value="NUCLEAR CAP-BINDING PROTEIN SUBUNIT 3"/>
    <property type="match status" value="1"/>
</dbReference>
<dbReference type="InterPro" id="IPR019416">
    <property type="entry name" value="NCBP3"/>
</dbReference>
<comment type="caution">
    <text evidence="2">The sequence shown here is derived from an EMBL/GenBank/DDBJ whole genome shotgun (WGS) entry which is preliminary data.</text>
</comment>
<sequence>MEETKEAQAGQEPKRSKEAILAAIGVDSLRPRQDPFQAALEAKYTAECEKARKRAERFGVEYKAPDKAVLFAAETKRAQRMRQDEGFYVTIDLESEAERAKQQARGERWGHSETYVKAKDDAEEAAKKAERAARFNLPTAQAVGGILRKMGLNPRYMYLADATRRDPGRQASSTWGQGGDNALPGSIGDKDGAGLSLSRGLVSPPEERLEETKVHVHALDKECFRAMRSGDVLRFFNEFFPRYVEWLGDTAANVIFDDAGAAKRALEATSAPLPPLAEVVEGKEEGREGGKEEEEEESMEVGYRPGEGPVGRIAGEGQGREGRGERRGGRREGEGAGGGDTEGEREEEEEGGGSEPGGQGGGLEERPGGGRGGNQAGREGNTGPPRSEQGGEERGKGGGGREERDEREEREEDEGKYRWRGRDQDLESDEGGEGGEGEEGEGEGGGLVEEDFEAAIETALFDEGEGGVEGTEGGMEGGMEGGIEEGVLGMEE</sequence>
<accession>A0A4D9CTP6</accession>
<evidence type="ECO:0000313" key="2">
    <source>
        <dbReference type="EMBL" id="TFJ81944.1"/>
    </source>
</evidence>